<feature type="transmembrane region" description="Helical" evidence="8">
    <location>
        <begin position="595"/>
        <end position="618"/>
    </location>
</feature>
<dbReference type="PANTHER" id="PTHR11388">
    <property type="entry name" value="ORGANIC ANION TRANSPORTER"/>
    <property type="match status" value="1"/>
</dbReference>
<feature type="transmembrane region" description="Helical" evidence="8">
    <location>
        <begin position="510"/>
        <end position="531"/>
    </location>
</feature>
<evidence type="ECO:0000256" key="9">
    <source>
        <dbReference type="SAM" id="MobiDB-lite"/>
    </source>
</evidence>
<feature type="transmembrane region" description="Helical" evidence="8">
    <location>
        <begin position="224"/>
        <end position="250"/>
    </location>
</feature>
<evidence type="ECO:0000256" key="5">
    <source>
        <dbReference type="ARBA" id="ARBA00022989"/>
    </source>
</evidence>
<keyword evidence="12" id="KW-1185">Reference proteome</keyword>
<dbReference type="SUPFAM" id="SSF103473">
    <property type="entry name" value="MFS general substrate transporter"/>
    <property type="match status" value="1"/>
</dbReference>
<evidence type="ECO:0000256" key="2">
    <source>
        <dbReference type="ARBA" id="ARBA00009657"/>
    </source>
</evidence>
<keyword evidence="8" id="KW-0406">Ion transport</keyword>
<accession>A0A3S3PEZ4</accession>
<feature type="transmembrane region" description="Helical" evidence="8">
    <location>
        <begin position="394"/>
        <end position="416"/>
    </location>
</feature>
<dbReference type="EMBL" id="NCKU01001855">
    <property type="protein sequence ID" value="RWS11071.1"/>
    <property type="molecule type" value="Genomic_DNA"/>
</dbReference>
<feature type="transmembrane region" description="Helical" evidence="8">
    <location>
        <begin position="543"/>
        <end position="568"/>
    </location>
</feature>
<dbReference type="OrthoDB" id="5062115at2759"/>
<feature type="transmembrane region" description="Helical" evidence="8">
    <location>
        <begin position="114"/>
        <end position="137"/>
    </location>
</feature>
<comment type="subcellular location">
    <subcellularLocation>
        <location evidence="1 8">Cell membrane</location>
        <topology evidence="1 8">Multi-pass membrane protein</topology>
    </subcellularLocation>
</comment>
<dbReference type="GO" id="GO:0016323">
    <property type="term" value="C:basolateral plasma membrane"/>
    <property type="evidence" value="ECO:0007669"/>
    <property type="project" value="TreeGrafter"/>
</dbReference>
<evidence type="ECO:0000256" key="7">
    <source>
        <dbReference type="ARBA" id="ARBA00023157"/>
    </source>
</evidence>
<dbReference type="GO" id="GO:0015347">
    <property type="term" value="F:sodium-independent organic anion transmembrane transporter activity"/>
    <property type="evidence" value="ECO:0007669"/>
    <property type="project" value="TreeGrafter"/>
</dbReference>
<evidence type="ECO:0000256" key="8">
    <source>
        <dbReference type="RuleBase" id="RU362056"/>
    </source>
</evidence>
<feature type="transmembrane region" description="Helical" evidence="8">
    <location>
        <begin position="365"/>
        <end position="385"/>
    </location>
</feature>
<feature type="transmembrane region" description="Helical" evidence="8">
    <location>
        <begin position="188"/>
        <end position="212"/>
    </location>
</feature>
<comment type="similarity">
    <text evidence="2 8">Belongs to the organo anion transporter (TC 2.A.60) family.</text>
</comment>
<dbReference type="Pfam" id="PF03137">
    <property type="entry name" value="OATP"/>
    <property type="match status" value="1"/>
</dbReference>
<dbReference type="InterPro" id="IPR004156">
    <property type="entry name" value="OATP"/>
</dbReference>
<dbReference type="InterPro" id="IPR036259">
    <property type="entry name" value="MFS_trans_sf"/>
</dbReference>
<feature type="domain" description="Kazal-like" evidence="10">
    <location>
        <begin position="433"/>
        <end position="489"/>
    </location>
</feature>
<dbReference type="Gene3D" id="1.20.1250.20">
    <property type="entry name" value="MFS general substrate transporter like domains"/>
    <property type="match status" value="1"/>
</dbReference>
<dbReference type="PROSITE" id="PS51465">
    <property type="entry name" value="KAZAL_2"/>
    <property type="match status" value="1"/>
</dbReference>
<protein>
    <recommendedName>
        <fullName evidence="8">Solute carrier organic anion transporter family member</fullName>
    </recommendedName>
</protein>
<evidence type="ECO:0000313" key="12">
    <source>
        <dbReference type="Proteomes" id="UP000285301"/>
    </source>
</evidence>
<name>A0A3S3PEZ4_9ACAR</name>
<dbReference type="GO" id="GO:0043252">
    <property type="term" value="P:sodium-independent organic anion transport"/>
    <property type="evidence" value="ECO:0007669"/>
    <property type="project" value="TreeGrafter"/>
</dbReference>
<keyword evidence="8" id="KW-0813">Transport</keyword>
<feature type="transmembrane region" description="Helical" evidence="8">
    <location>
        <begin position="325"/>
        <end position="345"/>
    </location>
</feature>
<dbReference type="GO" id="GO:0006811">
    <property type="term" value="P:monoatomic ion transport"/>
    <property type="evidence" value="ECO:0007669"/>
    <property type="project" value="UniProtKB-KW"/>
</dbReference>
<feature type="transmembrane region" description="Helical" evidence="8">
    <location>
        <begin position="49"/>
        <end position="72"/>
    </location>
</feature>
<feature type="transmembrane region" description="Helical" evidence="8">
    <location>
        <begin position="270"/>
        <end position="291"/>
    </location>
</feature>
<dbReference type="PANTHER" id="PTHR11388:SF76">
    <property type="entry name" value="SOLUTE CARRIER ORGANIC ANION TRANSPORTER FAMILY MEMBER"/>
    <property type="match status" value="1"/>
</dbReference>
<gene>
    <name evidence="11" type="ORF">B4U79_06150</name>
</gene>
<keyword evidence="6 8" id="KW-0472">Membrane</keyword>
<feature type="compositionally biased region" description="Basic and acidic residues" evidence="9">
    <location>
        <begin position="9"/>
        <end position="22"/>
    </location>
</feature>
<dbReference type="CDD" id="cd17336">
    <property type="entry name" value="MFS_SLCO_OATP"/>
    <property type="match status" value="1"/>
</dbReference>
<feature type="region of interest" description="Disordered" evidence="9">
    <location>
        <begin position="1"/>
        <end position="22"/>
    </location>
</feature>
<evidence type="ECO:0000259" key="10">
    <source>
        <dbReference type="PROSITE" id="PS51465"/>
    </source>
</evidence>
<evidence type="ECO:0000256" key="1">
    <source>
        <dbReference type="ARBA" id="ARBA00004651"/>
    </source>
</evidence>
<keyword evidence="3" id="KW-1003">Cell membrane</keyword>
<feature type="transmembrane region" description="Helical" evidence="8">
    <location>
        <begin position="84"/>
        <end position="107"/>
    </location>
</feature>
<sequence>MSHLATKPNYEKSVGEETERTEEEIKHEDCSFFGWRPGWIHYLVNPKMFLLNFSLIGVLRTAYFTYLISVMSTLEKRYAFPSKLSAFILIADNISGMIVSPFVGYFGSKFKGPTVIGCGMMLVSLSCILSGMPYLIYGPALHFLQEDATTIHSSFSKANLENGENYEMCGENVEQCAKGHPFQMGAYILLWIASFVNGLGYTTFWTIGLPYIDNNVKKKNSPIYLSVSTVVRLTGVTFGFFLSGFALRLYENPTYSIDLPRKDPRWVGAWWIGFFIFGILIFMCSLPMFIFPTSMKKKAVKVKSEAKMGFKDAFTTFKRVVTNPILVIDTIGGGIRYIGLAGYWISKPRYIEAQFHQSASSASILTGATSTIMKAVGILLGGLFISKFKPRPRLLVGLIVIVELSCNILIFSAMFFGCPSPHFDHIVLTEQGANLEQPCNKECDCSTKVFNPVCDMANSTNYFSPCFAGCTEFNVTKKPHTFMNCSCVGGEQRTLMSGFCENNCNALPGYLTAISLAGIISSLARTANVLIALRCVAPNDKSFAMGLVGSYMALFVFIPYPVVFGYVIDAACLVWERSCGETGNCWLYDTQKLRYYLHGTTFAFAMVGSCFDFVLFIFANRLNNMYDEEDEIDENEMQQRKEEEPLNKNNI</sequence>
<evidence type="ECO:0000256" key="6">
    <source>
        <dbReference type="ARBA" id="ARBA00023136"/>
    </source>
</evidence>
<reference evidence="11 12" key="1">
    <citation type="journal article" date="2018" name="Gigascience">
        <title>Genomes of trombidid mites reveal novel predicted allergens and laterally-transferred genes associated with secondary metabolism.</title>
        <authorList>
            <person name="Dong X."/>
            <person name="Chaisiri K."/>
            <person name="Xia D."/>
            <person name="Armstrong S.D."/>
            <person name="Fang Y."/>
            <person name="Donnelly M.J."/>
            <person name="Kadowaki T."/>
            <person name="McGarry J.W."/>
            <person name="Darby A.C."/>
            <person name="Makepeace B.L."/>
        </authorList>
    </citation>
    <scope>NUCLEOTIDE SEQUENCE [LARGE SCALE GENOMIC DNA]</scope>
    <source>
        <strain evidence="11">UoL-WK</strain>
    </source>
</reference>
<dbReference type="AlphaFoldDB" id="A0A3S3PEZ4"/>
<comment type="caution">
    <text evidence="11">The sequence shown here is derived from an EMBL/GenBank/DDBJ whole genome shotgun (WGS) entry which is preliminary data.</text>
</comment>
<evidence type="ECO:0000256" key="3">
    <source>
        <dbReference type="ARBA" id="ARBA00022475"/>
    </source>
</evidence>
<dbReference type="Proteomes" id="UP000285301">
    <property type="component" value="Unassembled WGS sequence"/>
</dbReference>
<organism evidence="11 12">
    <name type="scientific">Dinothrombium tinctorium</name>
    <dbReference type="NCBI Taxonomy" id="1965070"/>
    <lineage>
        <taxon>Eukaryota</taxon>
        <taxon>Metazoa</taxon>
        <taxon>Ecdysozoa</taxon>
        <taxon>Arthropoda</taxon>
        <taxon>Chelicerata</taxon>
        <taxon>Arachnida</taxon>
        <taxon>Acari</taxon>
        <taxon>Acariformes</taxon>
        <taxon>Trombidiformes</taxon>
        <taxon>Prostigmata</taxon>
        <taxon>Anystina</taxon>
        <taxon>Parasitengona</taxon>
        <taxon>Trombidioidea</taxon>
        <taxon>Trombidiidae</taxon>
        <taxon>Dinothrombium</taxon>
    </lineage>
</organism>
<evidence type="ECO:0000256" key="4">
    <source>
        <dbReference type="ARBA" id="ARBA00022692"/>
    </source>
</evidence>
<dbReference type="NCBIfam" id="TIGR00805">
    <property type="entry name" value="oat"/>
    <property type="match status" value="1"/>
</dbReference>
<proteinExistence type="inferred from homology"/>
<keyword evidence="7" id="KW-1015">Disulfide bond</keyword>
<dbReference type="InterPro" id="IPR002350">
    <property type="entry name" value="Kazal_dom"/>
</dbReference>
<keyword evidence="4 8" id="KW-0812">Transmembrane</keyword>
<keyword evidence="5 8" id="KW-1133">Transmembrane helix</keyword>
<evidence type="ECO:0000313" key="11">
    <source>
        <dbReference type="EMBL" id="RWS11071.1"/>
    </source>
</evidence>